<dbReference type="PANTHER" id="PTHR33705:SF1">
    <property type="entry name" value="PHOSPHOCARRIER PROTEIN HPR"/>
    <property type="match status" value="1"/>
</dbReference>
<dbReference type="GeneID" id="71993730"/>
<reference evidence="5" key="2">
    <citation type="journal article" date="2022" name="Microb. Genom.">
        <title>A chromosome-scale genome assembly of the tomato pathogen Cladosporium fulvum reveals a compartmentalized genome architecture and the presence of a dispensable chromosome.</title>
        <authorList>
            <person name="Zaccaron A.Z."/>
            <person name="Chen L.H."/>
            <person name="Samaras A."/>
            <person name="Stergiopoulos I."/>
        </authorList>
    </citation>
    <scope>NUCLEOTIDE SEQUENCE</scope>
    <source>
        <strain evidence="5">Race5_Kim</strain>
    </source>
</reference>
<keyword evidence="3" id="KW-0813">Transport</keyword>
<organism evidence="5 6">
    <name type="scientific">Passalora fulva</name>
    <name type="common">Tomato leaf mold</name>
    <name type="synonym">Cladosporium fulvum</name>
    <dbReference type="NCBI Taxonomy" id="5499"/>
    <lineage>
        <taxon>Eukaryota</taxon>
        <taxon>Fungi</taxon>
        <taxon>Dikarya</taxon>
        <taxon>Ascomycota</taxon>
        <taxon>Pezizomycotina</taxon>
        <taxon>Dothideomycetes</taxon>
        <taxon>Dothideomycetidae</taxon>
        <taxon>Mycosphaerellales</taxon>
        <taxon>Mycosphaerellaceae</taxon>
        <taxon>Fulvia</taxon>
    </lineage>
</organism>
<dbReference type="OrthoDB" id="10518756at2759"/>
<comment type="function">
    <text evidence="1">General (non sugar-specific) component of the phosphoenolpyruvate-dependent sugar phosphotransferase system (sugar PTS). This major carbohydrate active-transport system catalyzes the phosphorylation of incoming sugar substrates concomitantly with their translocation across the cell membrane. The phosphoryl group from phosphoenolpyruvate (PEP) is transferred to the phosphoryl carrier protein HPr by enzyme I. Phospho-HPr then transfers it to the PTS EIIA domain.</text>
</comment>
<dbReference type="AlphaFoldDB" id="A0A9Q8PLU8"/>
<dbReference type="InterPro" id="IPR050399">
    <property type="entry name" value="HPr"/>
</dbReference>
<dbReference type="EMBL" id="CP090174">
    <property type="protein sequence ID" value="UJO24808.1"/>
    <property type="molecule type" value="Genomic_DNA"/>
</dbReference>
<protein>
    <recommendedName>
        <fullName evidence="2">Phosphocarrier protein HPr</fullName>
    </recommendedName>
</protein>
<sequence>MKPWRAATGYHARSETGQLCMTAHYTSTNESCIGGGAWRLMVDRVMGHLRNVTVYKIRLIFTSQQVRCIQVYRASVKHTLVRTYIIYTAITGSLCSKPAPSKPSTTASADVVIQTPNGIHDVGLHHIVKESKTYSSNIRITVDGRTVSGISKIEMEGLDLAMGKTMTIWAEGEDADEAVQSLQGLVSSLKDDEPPAKKYDL</sequence>
<feature type="domain" description="HPr" evidence="4">
    <location>
        <begin position="106"/>
        <end position="193"/>
    </location>
</feature>
<proteinExistence type="predicted"/>
<name>A0A9Q8PLU8_PASFU</name>
<dbReference type="RefSeq" id="XP_047769174.1">
    <property type="nucleotide sequence ID" value="XM_047913000.1"/>
</dbReference>
<evidence type="ECO:0000256" key="2">
    <source>
        <dbReference type="ARBA" id="ARBA00020422"/>
    </source>
</evidence>
<dbReference type="InterPro" id="IPR000032">
    <property type="entry name" value="HPr-like"/>
</dbReference>
<dbReference type="Proteomes" id="UP000756132">
    <property type="component" value="Chromosome 12"/>
</dbReference>
<dbReference type="PANTHER" id="PTHR33705">
    <property type="entry name" value="PHOSPHOCARRIER PROTEIN HPR"/>
    <property type="match status" value="1"/>
</dbReference>
<dbReference type="InterPro" id="IPR035895">
    <property type="entry name" value="HPr-like_sf"/>
</dbReference>
<gene>
    <name evidence="5" type="ORF">CLAFUR5_13852</name>
</gene>
<dbReference type="Gene3D" id="3.30.1340.10">
    <property type="entry name" value="HPr-like"/>
    <property type="match status" value="1"/>
</dbReference>
<evidence type="ECO:0000256" key="1">
    <source>
        <dbReference type="ARBA" id="ARBA00003681"/>
    </source>
</evidence>
<keyword evidence="3" id="KW-0762">Sugar transport</keyword>
<dbReference type="SUPFAM" id="SSF55594">
    <property type="entry name" value="HPr-like"/>
    <property type="match status" value="1"/>
</dbReference>
<reference evidence="5" key="1">
    <citation type="submission" date="2021-12" db="EMBL/GenBank/DDBJ databases">
        <authorList>
            <person name="Zaccaron A."/>
            <person name="Stergiopoulos I."/>
        </authorList>
    </citation>
    <scope>NUCLEOTIDE SEQUENCE</scope>
    <source>
        <strain evidence="5">Race5_Kim</strain>
    </source>
</reference>
<evidence type="ECO:0000313" key="5">
    <source>
        <dbReference type="EMBL" id="UJO24808.1"/>
    </source>
</evidence>
<evidence type="ECO:0000313" key="6">
    <source>
        <dbReference type="Proteomes" id="UP000756132"/>
    </source>
</evidence>
<keyword evidence="6" id="KW-1185">Reference proteome</keyword>
<accession>A0A9Q8PLU8</accession>
<evidence type="ECO:0000256" key="3">
    <source>
        <dbReference type="ARBA" id="ARBA00022597"/>
    </source>
</evidence>
<evidence type="ECO:0000259" key="4">
    <source>
        <dbReference type="PROSITE" id="PS51350"/>
    </source>
</evidence>
<dbReference type="PROSITE" id="PS51350">
    <property type="entry name" value="PTS_HPR_DOM"/>
    <property type="match status" value="1"/>
</dbReference>
<dbReference type="Pfam" id="PF00381">
    <property type="entry name" value="PTS-HPr"/>
    <property type="match status" value="1"/>
</dbReference>
<dbReference type="KEGG" id="ffu:CLAFUR5_13852"/>